<dbReference type="SUPFAM" id="SSF52058">
    <property type="entry name" value="L domain-like"/>
    <property type="match status" value="1"/>
</dbReference>
<dbReference type="PANTHER" id="PTHR11375:SF0">
    <property type="entry name" value="ACIDIC LEUCINE-RICH NUCLEAR PHOSPHOPROTEIN 32 FAMILY MEMBER A"/>
    <property type="match status" value="1"/>
</dbReference>
<sequence length="329" mass="37062">MEKKKMEDRIELELRGRTPDQFFLSRLYTLSFTSVTKRTREVAPQTHVPGIGRLGEGLFILQVKALTLDNCRGTSIDGLTDAFVNLENLSMINVGLTSLKGFPKLPNLKKLELSDNRISGGLEALCESPKLSSLSLSGNKIKDLSALEPLKKLQNLRSLDLFSCEVTGEDKYRERVFELIPQLSYLDGYDREDKAEESDGEDEEVNGNEAEEEGKGSSFIERQRPAEILNVSEEYEVEGEGLDDEDEDDVEEEEEGEDGEGEVGLEAIYNDSLEDDAEDFEGEEGIDEEDAISDDEGLEEQEEEDDRQSEGTESKDIQYDQLFWLFLVL</sequence>
<dbReference type="Gene3D" id="3.80.10.10">
    <property type="entry name" value="Ribonuclease Inhibitor"/>
    <property type="match status" value="1"/>
</dbReference>
<accession>A0A7R9A386</accession>
<evidence type="ECO:0000256" key="3">
    <source>
        <dbReference type="ARBA" id="ARBA00025777"/>
    </source>
</evidence>
<dbReference type="PROSITE" id="PS51450">
    <property type="entry name" value="LRR"/>
    <property type="match status" value="1"/>
</dbReference>
<dbReference type="GO" id="GO:0042981">
    <property type="term" value="P:regulation of apoptotic process"/>
    <property type="evidence" value="ECO:0007669"/>
    <property type="project" value="TreeGrafter"/>
</dbReference>
<evidence type="ECO:0000313" key="5">
    <source>
        <dbReference type="EMBL" id="CAD7246594.1"/>
    </source>
</evidence>
<feature type="compositionally biased region" description="Acidic residues" evidence="4">
    <location>
        <begin position="233"/>
        <end position="263"/>
    </location>
</feature>
<keyword evidence="1" id="KW-0433">Leucine-rich repeat</keyword>
<dbReference type="OrthoDB" id="2160613at2759"/>
<proteinExistence type="inferred from homology"/>
<evidence type="ECO:0008006" key="7">
    <source>
        <dbReference type="Google" id="ProtNLM"/>
    </source>
</evidence>
<dbReference type="AlphaFoldDB" id="A0A7R9A386"/>
<protein>
    <recommendedName>
        <fullName evidence="7">Acidic leucine-rich nuclear phosphoprotein 32 family member A</fullName>
    </recommendedName>
</protein>
<evidence type="ECO:0000256" key="2">
    <source>
        <dbReference type="ARBA" id="ARBA00022737"/>
    </source>
</evidence>
<evidence type="ECO:0000256" key="4">
    <source>
        <dbReference type="SAM" id="MobiDB-lite"/>
    </source>
</evidence>
<comment type="similarity">
    <text evidence="3">Belongs to the ANP32 family.</text>
</comment>
<gene>
    <name evidence="5" type="ORF">DSTB1V02_LOCUS6442</name>
</gene>
<organism evidence="5">
    <name type="scientific">Darwinula stevensoni</name>
    <dbReference type="NCBI Taxonomy" id="69355"/>
    <lineage>
        <taxon>Eukaryota</taxon>
        <taxon>Metazoa</taxon>
        <taxon>Ecdysozoa</taxon>
        <taxon>Arthropoda</taxon>
        <taxon>Crustacea</taxon>
        <taxon>Oligostraca</taxon>
        <taxon>Ostracoda</taxon>
        <taxon>Podocopa</taxon>
        <taxon>Podocopida</taxon>
        <taxon>Darwinulocopina</taxon>
        <taxon>Darwinuloidea</taxon>
        <taxon>Darwinulidae</taxon>
        <taxon>Darwinula</taxon>
    </lineage>
</organism>
<feature type="compositionally biased region" description="Acidic residues" evidence="4">
    <location>
        <begin position="272"/>
        <end position="307"/>
    </location>
</feature>
<dbReference type="GO" id="GO:0042393">
    <property type="term" value="F:histone binding"/>
    <property type="evidence" value="ECO:0007669"/>
    <property type="project" value="TreeGrafter"/>
</dbReference>
<dbReference type="GO" id="GO:0005634">
    <property type="term" value="C:nucleus"/>
    <property type="evidence" value="ECO:0007669"/>
    <property type="project" value="TreeGrafter"/>
</dbReference>
<dbReference type="EMBL" id="CAJPEV010001178">
    <property type="protein sequence ID" value="CAG0891199.1"/>
    <property type="molecule type" value="Genomic_DNA"/>
</dbReference>
<evidence type="ECO:0000256" key="1">
    <source>
        <dbReference type="ARBA" id="ARBA00022614"/>
    </source>
</evidence>
<dbReference type="InterPro" id="IPR001611">
    <property type="entry name" value="Leu-rich_rpt"/>
</dbReference>
<evidence type="ECO:0000313" key="6">
    <source>
        <dbReference type="Proteomes" id="UP000677054"/>
    </source>
</evidence>
<dbReference type="Pfam" id="PF14580">
    <property type="entry name" value="LRR_9"/>
    <property type="match status" value="1"/>
</dbReference>
<dbReference type="PANTHER" id="PTHR11375">
    <property type="entry name" value="ACIDIC LEUCINE-RICH NUCLEAR PHOSPHOPROTEIN 32"/>
    <property type="match status" value="1"/>
</dbReference>
<dbReference type="Proteomes" id="UP000677054">
    <property type="component" value="Unassembled WGS sequence"/>
</dbReference>
<name>A0A7R9A386_9CRUS</name>
<dbReference type="FunFam" id="3.80.10.10:FF:000131">
    <property type="entry name" value="acidic leucine-rich nuclear phosphoprotein 32-related protein-like"/>
    <property type="match status" value="1"/>
</dbReference>
<feature type="region of interest" description="Disordered" evidence="4">
    <location>
        <begin position="188"/>
        <end position="315"/>
    </location>
</feature>
<dbReference type="InterPro" id="IPR032675">
    <property type="entry name" value="LRR_dom_sf"/>
</dbReference>
<keyword evidence="6" id="KW-1185">Reference proteome</keyword>
<dbReference type="EMBL" id="LR900695">
    <property type="protein sequence ID" value="CAD7246594.1"/>
    <property type="molecule type" value="Genomic_DNA"/>
</dbReference>
<keyword evidence="2" id="KW-0677">Repeat</keyword>
<feature type="compositionally biased region" description="Acidic residues" evidence="4">
    <location>
        <begin position="195"/>
        <end position="212"/>
    </location>
</feature>
<dbReference type="InterPro" id="IPR045081">
    <property type="entry name" value="AN32"/>
</dbReference>
<reference evidence="5" key="1">
    <citation type="submission" date="2020-11" db="EMBL/GenBank/DDBJ databases">
        <authorList>
            <person name="Tran Van P."/>
        </authorList>
    </citation>
    <scope>NUCLEOTIDE SEQUENCE</scope>
</reference>